<dbReference type="SUPFAM" id="SSF63520">
    <property type="entry name" value="PTS-regulatory domain, PRD"/>
    <property type="match status" value="1"/>
</dbReference>
<dbReference type="Gene3D" id="1.10.1790.10">
    <property type="entry name" value="PRD domain"/>
    <property type="match status" value="1"/>
</dbReference>
<proteinExistence type="predicted"/>
<dbReference type="Pfam" id="PF00359">
    <property type="entry name" value="PTS_EIIA_2"/>
    <property type="match status" value="1"/>
</dbReference>
<evidence type="ECO:0000256" key="1">
    <source>
        <dbReference type="ARBA" id="ARBA00022679"/>
    </source>
</evidence>
<dbReference type="InterPro" id="IPR036662">
    <property type="entry name" value="PTS_EIIA_man-typ_sf"/>
</dbReference>
<dbReference type="InterPro" id="IPR016152">
    <property type="entry name" value="PTrfase/Anion_transptr"/>
</dbReference>
<dbReference type="InterPro" id="IPR011608">
    <property type="entry name" value="PRD"/>
</dbReference>
<dbReference type="Pfam" id="PF03610">
    <property type="entry name" value="EIIA-man"/>
    <property type="match status" value="1"/>
</dbReference>
<dbReference type="InterPro" id="IPR002078">
    <property type="entry name" value="Sigma_54_int"/>
</dbReference>
<dbReference type="SUPFAM" id="SSF52540">
    <property type="entry name" value="P-loop containing nucleoside triphosphate hydrolases"/>
    <property type="match status" value="1"/>
</dbReference>
<dbReference type="CDD" id="cd00009">
    <property type="entry name" value="AAA"/>
    <property type="match status" value="1"/>
</dbReference>
<dbReference type="InterPro" id="IPR003593">
    <property type="entry name" value="AAA+_ATPase"/>
</dbReference>
<dbReference type="PROSITE" id="PS51096">
    <property type="entry name" value="PTS_EIIA_TYPE_4"/>
    <property type="match status" value="1"/>
</dbReference>
<evidence type="ECO:0000256" key="3">
    <source>
        <dbReference type="ARBA" id="ARBA00022840"/>
    </source>
</evidence>
<dbReference type="CDD" id="cd00211">
    <property type="entry name" value="PTS_IIA_fru"/>
    <property type="match status" value="1"/>
</dbReference>
<dbReference type="AlphaFoldDB" id="A0A1H7AQU4"/>
<evidence type="ECO:0000259" key="4">
    <source>
        <dbReference type="PROSITE" id="PS50045"/>
    </source>
</evidence>
<feature type="domain" description="Sigma-54 factor interaction" evidence="4">
    <location>
        <begin position="142"/>
        <end position="375"/>
    </location>
</feature>
<keyword evidence="1" id="KW-0808">Transferase</keyword>
<evidence type="ECO:0000259" key="5">
    <source>
        <dbReference type="PROSITE" id="PS51094"/>
    </source>
</evidence>
<dbReference type="InterPro" id="IPR036634">
    <property type="entry name" value="PRD_sf"/>
</dbReference>
<keyword evidence="8" id="KW-0238">DNA-binding</keyword>
<evidence type="ECO:0000313" key="8">
    <source>
        <dbReference type="EMBL" id="SEJ64250.1"/>
    </source>
</evidence>
<dbReference type="PANTHER" id="PTHR32071">
    <property type="entry name" value="TRANSCRIPTIONAL REGULATORY PROTEIN"/>
    <property type="match status" value="1"/>
</dbReference>
<dbReference type="SUPFAM" id="SSF55804">
    <property type="entry name" value="Phoshotransferase/anion transport protein"/>
    <property type="match status" value="1"/>
</dbReference>
<dbReference type="GO" id="GO:0006355">
    <property type="term" value="P:regulation of DNA-templated transcription"/>
    <property type="evidence" value="ECO:0007669"/>
    <property type="project" value="InterPro"/>
</dbReference>
<dbReference type="InterPro" id="IPR027417">
    <property type="entry name" value="P-loop_NTPase"/>
</dbReference>
<evidence type="ECO:0000313" key="9">
    <source>
        <dbReference type="Proteomes" id="UP000199662"/>
    </source>
</evidence>
<dbReference type="Gene3D" id="3.40.50.300">
    <property type="entry name" value="P-loop containing nucleotide triphosphate hydrolases"/>
    <property type="match status" value="1"/>
</dbReference>
<dbReference type="GO" id="GO:0009401">
    <property type="term" value="P:phosphoenolpyruvate-dependent sugar phosphotransferase system"/>
    <property type="evidence" value="ECO:0007669"/>
    <property type="project" value="InterPro"/>
</dbReference>
<evidence type="ECO:0000259" key="6">
    <source>
        <dbReference type="PROSITE" id="PS51096"/>
    </source>
</evidence>
<dbReference type="PROSITE" id="PS50045">
    <property type="entry name" value="SIGMA54_INTERACT_4"/>
    <property type="match status" value="1"/>
</dbReference>
<feature type="domain" description="PTS EIIA type-4" evidence="6">
    <location>
        <begin position="605"/>
        <end position="744"/>
    </location>
</feature>
<dbReference type="Gene3D" id="3.40.930.10">
    <property type="entry name" value="Mannitol-specific EII, Chain A"/>
    <property type="match status" value="1"/>
</dbReference>
<dbReference type="GO" id="GO:0016740">
    <property type="term" value="F:transferase activity"/>
    <property type="evidence" value="ECO:0007669"/>
    <property type="project" value="UniProtKB-KW"/>
</dbReference>
<dbReference type="STRING" id="84035.SAMN05660742_112112"/>
<dbReference type="GO" id="GO:0005524">
    <property type="term" value="F:ATP binding"/>
    <property type="evidence" value="ECO:0007669"/>
    <property type="project" value="UniProtKB-KW"/>
</dbReference>
<dbReference type="Proteomes" id="UP000199662">
    <property type="component" value="Unassembled WGS sequence"/>
</dbReference>
<dbReference type="PROSITE" id="PS51372">
    <property type="entry name" value="PRD_2"/>
    <property type="match status" value="1"/>
</dbReference>
<dbReference type="InterPro" id="IPR004701">
    <property type="entry name" value="PTS_EIIA_man-typ"/>
</dbReference>
<dbReference type="PROSITE" id="PS51094">
    <property type="entry name" value="PTS_EIIA_TYPE_2"/>
    <property type="match status" value="1"/>
</dbReference>
<dbReference type="InterPro" id="IPR002178">
    <property type="entry name" value="PTS_EIIA_type-2_dom"/>
</dbReference>
<dbReference type="GO" id="GO:0003677">
    <property type="term" value="F:DNA binding"/>
    <property type="evidence" value="ECO:0007669"/>
    <property type="project" value="UniProtKB-KW"/>
</dbReference>
<keyword evidence="2" id="KW-0547">Nucleotide-binding</keyword>
<gene>
    <name evidence="8" type="ORF">SAMN05660742_112112</name>
</gene>
<sequence length="984" mass="110343">MIRILRKMIDTEDKKNPFTDEKLAQMMSLSRVKVVHLRLMAGIPNSRERRKNIILSECAKIILSNDKSKISDRQFTGLLNQHGYNISRYTAVELRKQIELEVAQGKWKEMVPMNSELDPIESIESKQVSKQAVAKDIAFSNIIGYKKGIKTQINQAKAAILYPPHGLNTLLTGPSGVGKSYLAENMYRFAIKEGILEDKAPFVVFNCADYADNPQLLLAQLFGYVKGAFSGAVTSKTGLVEKANQGILFLDEVHRLPSEGQEILFSILDKGEFRRLGETCATKITIRIIAATTENLESTLLLTFRRRIPMVIDIPSLSERPISERFSIIKKFFKQEALQIQRTIKVDSAVMKFLLIYECRGNIGQLLSDIRVACANGFLSCISAGTDGILISPDTLLNYHRVDLLQKNRTYGELTQYASSDIVFDMNPLNETIEENMEISFEKIYTIIEKSFLELRNSKIAEKEVNRIVQNRLNLEIKKYLEGKENLNTAMLELESIIDSHMIQAVKQAVCIAKRYIPLLEDRIYYFVSIHLSTLCDHIKSGIYKTAAVDLINIKENYKKEYAVAKLMMLEIENELKLTFPKEEVAMLTMYLKTFSQGNIDSTGKVKVLVLTHGRVASGMAEVVNHLLNVNDVVGIEMGLDEHPDNVLERTIKIIKEIDEGKGCLLLVDMGSLTKFGEVITKQTGIQTCSIGRVDTVMVLEAVRRAALMDMKLETIVEALSLDPYYINKIGSAGSIDKTKQKAIILSCITGEGNAKKMKDYIQDAVAGIEETVELFTVGVLQAEKMAESIEAIMQQYHVIAVVGTMNPFIKAVPFISVEKVLSGEGIYQIKSAIGRNAQQRVVFTDVIHEELIVCKLDLADKIQVIDYMSQMLENYGAVMKEFVLSAYKRESIGATYLNGGIGIPHGDGSYVTKSAMAVASLVQPITWENDFMVDLVFLFALTENDQQYINYFYQIISNKEAVLGLKSAKSIQGMQQILSGKQF</sequence>
<reference evidence="8 9" key="1">
    <citation type="submission" date="2016-10" db="EMBL/GenBank/DDBJ databases">
        <authorList>
            <person name="de Groot N.N."/>
        </authorList>
    </citation>
    <scope>NUCLEOTIDE SEQUENCE [LARGE SCALE GENOMIC DNA]</scope>
    <source>
        <strain evidence="8 9">DSM 2179</strain>
    </source>
</reference>
<organism evidence="8 9">
    <name type="scientific">Propionispira arboris</name>
    <dbReference type="NCBI Taxonomy" id="84035"/>
    <lineage>
        <taxon>Bacteria</taxon>
        <taxon>Bacillati</taxon>
        <taxon>Bacillota</taxon>
        <taxon>Negativicutes</taxon>
        <taxon>Selenomonadales</taxon>
        <taxon>Selenomonadaceae</taxon>
        <taxon>Propionispira</taxon>
    </lineage>
</organism>
<dbReference type="SUPFAM" id="SSF53062">
    <property type="entry name" value="PTS system fructose IIA component-like"/>
    <property type="match status" value="1"/>
</dbReference>
<dbReference type="Gene3D" id="1.10.10.60">
    <property type="entry name" value="Homeodomain-like"/>
    <property type="match status" value="1"/>
</dbReference>
<dbReference type="Pfam" id="PF00874">
    <property type="entry name" value="PRD"/>
    <property type="match status" value="1"/>
</dbReference>
<dbReference type="SMART" id="SM00382">
    <property type="entry name" value="AAA"/>
    <property type="match status" value="1"/>
</dbReference>
<feature type="domain" description="PRD" evidence="7">
    <location>
        <begin position="497"/>
        <end position="602"/>
    </location>
</feature>
<dbReference type="Gene3D" id="3.40.50.510">
    <property type="entry name" value="Phosphotransferase system, mannose-type IIA component"/>
    <property type="match status" value="1"/>
</dbReference>
<evidence type="ECO:0000259" key="7">
    <source>
        <dbReference type="PROSITE" id="PS51372"/>
    </source>
</evidence>
<keyword evidence="3" id="KW-0067">ATP-binding</keyword>
<dbReference type="Pfam" id="PF00158">
    <property type="entry name" value="Sigma54_activat"/>
    <property type="match status" value="1"/>
</dbReference>
<name>A0A1H7AQU4_9FIRM</name>
<dbReference type="GO" id="GO:0016020">
    <property type="term" value="C:membrane"/>
    <property type="evidence" value="ECO:0007669"/>
    <property type="project" value="InterPro"/>
</dbReference>
<protein>
    <submittedName>
        <fullName evidence="8">Transcriptional regulator containing an AAA-type ATPase domain and a DNA-binding domain</fullName>
    </submittedName>
</protein>
<evidence type="ECO:0000256" key="2">
    <source>
        <dbReference type="ARBA" id="ARBA00022741"/>
    </source>
</evidence>
<keyword evidence="9" id="KW-1185">Reference proteome</keyword>
<dbReference type="RefSeq" id="WP_091832295.1">
    <property type="nucleotide sequence ID" value="NZ_FNZK01000012.1"/>
</dbReference>
<dbReference type="PANTHER" id="PTHR32071:SF38">
    <property type="entry name" value="PSP OPERON TRANSCRIPTIONAL ACTIVATOR"/>
    <property type="match status" value="1"/>
</dbReference>
<dbReference type="EMBL" id="FNZK01000012">
    <property type="protein sequence ID" value="SEJ64250.1"/>
    <property type="molecule type" value="Genomic_DNA"/>
</dbReference>
<accession>A0A1H7AQU4</accession>
<feature type="domain" description="PTS EIIA type-2" evidence="5">
    <location>
        <begin position="846"/>
        <end position="982"/>
    </location>
</feature>